<dbReference type="SUPFAM" id="SSF49764">
    <property type="entry name" value="HSP20-like chaperones"/>
    <property type="match status" value="1"/>
</dbReference>
<keyword evidence="1" id="KW-0809">Transit peptide</keyword>
<dbReference type="PANTHER" id="PTHR46991:SF11">
    <property type="entry name" value="SMALL HEAT SHOCK PROTEIN HSPF"/>
    <property type="match status" value="1"/>
</dbReference>
<dbReference type="Pfam" id="PF00011">
    <property type="entry name" value="HSP20"/>
    <property type="match status" value="1"/>
</dbReference>
<keyword evidence="2" id="KW-0346">Stress response</keyword>
<dbReference type="EMBL" id="JBCNJP010000027">
    <property type="protein sequence ID" value="KAK9053101.1"/>
    <property type="molecule type" value="Genomic_DNA"/>
</dbReference>
<comment type="caution">
    <text evidence="4">The sequence shown here is derived from an EMBL/GenBank/DDBJ whole genome shotgun (WGS) entry which is preliminary data.</text>
</comment>
<feature type="domain" description="SHSP" evidence="3">
    <location>
        <begin position="177"/>
        <end position="253"/>
    </location>
</feature>
<dbReference type="AlphaFoldDB" id="A0AAP0GKU0"/>
<evidence type="ECO:0000256" key="2">
    <source>
        <dbReference type="ARBA" id="ARBA00023016"/>
    </source>
</evidence>
<dbReference type="Gene3D" id="2.60.40.790">
    <property type="match status" value="1"/>
</dbReference>
<dbReference type="CDD" id="cd06464">
    <property type="entry name" value="ACD_sHsps-like"/>
    <property type="match status" value="1"/>
</dbReference>
<evidence type="ECO:0000313" key="4">
    <source>
        <dbReference type="EMBL" id="KAK9053101.1"/>
    </source>
</evidence>
<dbReference type="InterPro" id="IPR002068">
    <property type="entry name" value="A-crystallin/Hsp20_dom"/>
</dbReference>
<evidence type="ECO:0000313" key="5">
    <source>
        <dbReference type="Proteomes" id="UP001408789"/>
    </source>
</evidence>
<evidence type="ECO:0000259" key="3">
    <source>
        <dbReference type="Pfam" id="PF00011"/>
    </source>
</evidence>
<dbReference type="PANTHER" id="PTHR46991">
    <property type="entry name" value="23.5 KDA HEAT SHOCK PROTEIN, MITOCHONDRIAL"/>
    <property type="match status" value="1"/>
</dbReference>
<accession>A0AAP0GKU0</accession>
<evidence type="ECO:0000256" key="1">
    <source>
        <dbReference type="ARBA" id="ARBA00022946"/>
    </source>
</evidence>
<reference evidence="4 5" key="1">
    <citation type="submission" date="2024-04" db="EMBL/GenBank/DDBJ databases">
        <title>The reference genome of an endangered Asteraceae, Deinandra increscens subsp. villosa, native to the Central Coast of California.</title>
        <authorList>
            <person name="Guilliams M."/>
            <person name="Hasenstab-Lehman K."/>
            <person name="Meyer R."/>
            <person name="Mcevoy S."/>
        </authorList>
    </citation>
    <scope>NUCLEOTIDE SEQUENCE [LARGE SCALE GENOMIC DNA]</scope>
    <source>
        <tissue evidence="4">Leaf</tissue>
    </source>
</reference>
<proteinExistence type="predicted"/>
<sequence length="295" mass="34178">MASSMRLITSNLLPFRYRSPAVLASRFFSTDRHIARSSYTTMPTDDSNDHAWLRIPCPKLSSLSFDMNNYGGGRCLDLKIPNEGMRVAVEKPGIEKKGINTFLIHGKTHSERFLEGIDKDDHSITKFIVDDIITSKRLCPIIAMLPVINSFSIYKEVDCSYLRITMDMPGKDIKMKLTSQGLRVMLDMDGVDRKDVKVFFDYDTLFIEGKTKREHYITGIQLPKGIHKKHNMIKRKMKDGVLYATFPCCVKEEELPQIKDQMKLMKDHMKLKDQMKLDSISRSKKKQRWHHFSHL</sequence>
<dbReference type="Proteomes" id="UP001408789">
    <property type="component" value="Unassembled WGS sequence"/>
</dbReference>
<dbReference type="InterPro" id="IPR044656">
    <property type="entry name" value="HSP14.7/HSP23.5/HSP23.6-like"/>
</dbReference>
<dbReference type="InterPro" id="IPR008978">
    <property type="entry name" value="HSP20-like_chaperone"/>
</dbReference>
<keyword evidence="5" id="KW-1185">Reference proteome</keyword>
<gene>
    <name evidence="4" type="ORF">SSX86_029731</name>
</gene>
<name>A0AAP0GKU0_9ASTR</name>
<organism evidence="4 5">
    <name type="scientific">Deinandra increscens subsp. villosa</name>
    <dbReference type="NCBI Taxonomy" id="3103831"/>
    <lineage>
        <taxon>Eukaryota</taxon>
        <taxon>Viridiplantae</taxon>
        <taxon>Streptophyta</taxon>
        <taxon>Embryophyta</taxon>
        <taxon>Tracheophyta</taxon>
        <taxon>Spermatophyta</taxon>
        <taxon>Magnoliopsida</taxon>
        <taxon>eudicotyledons</taxon>
        <taxon>Gunneridae</taxon>
        <taxon>Pentapetalae</taxon>
        <taxon>asterids</taxon>
        <taxon>campanulids</taxon>
        <taxon>Asterales</taxon>
        <taxon>Asteraceae</taxon>
        <taxon>Asteroideae</taxon>
        <taxon>Heliantheae alliance</taxon>
        <taxon>Madieae</taxon>
        <taxon>Madiinae</taxon>
        <taxon>Deinandra</taxon>
    </lineage>
</organism>
<protein>
    <recommendedName>
        <fullName evidence="3">SHSP domain-containing protein</fullName>
    </recommendedName>
</protein>